<keyword evidence="1" id="KW-0862">Zinc</keyword>
<reference evidence="5 6" key="1">
    <citation type="submission" date="2021-02" db="EMBL/GenBank/DDBJ databases">
        <title>Porcisia hertigi Genome sequencing and assembly.</title>
        <authorList>
            <person name="Almutairi H."/>
            <person name="Gatherer D."/>
        </authorList>
    </citation>
    <scope>NUCLEOTIDE SEQUENCE [LARGE SCALE GENOMIC DNA]</scope>
    <source>
        <strain evidence="5 6">C119</strain>
    </source>
</reference>
<feature type="transmembrane region" description="Helical" evidence="3">
    <location>
        <begin position="340"/>
        <end position="362"/>
    </location>
</feature>
<dbReference type="InterPro" id="IPR000571">
    <property type="entry name" value="Znf_CCCH"/>
</dbReference>
<keyword evidence="3" id="KW-1133">Transmembrane helix</keyword>
<feature type="compositionally biased region" description="Low complexity" evidence="2">
    <location>
        <begin position="321"/>
        <end position="334"/>
    </location>
</feature>
<proteinExistence type="predicted"/>
<feature type="zinc finger region" description="C3H1-type" evidence="1">
    <location>
        <begin position="228"/>
        <end position="255"/>
    </location>
</feature>
<sequence>MEPRSRVLGAVRTLSDAVSAQVKSEEAWRLVIRVVSGSCESFSLPQLEQALCYFTNHNSNYTNVGKDEFHVLAEETLNNLIRSILVYDDFSGFFGDAEVYSLSMAFQYNLSVEALTLSGINVSDEAICSLCDALVRSRVNYIDLSNTPLENEAGMSIAALAHINPYLRTVIVDDTLIADDVLDEIDVACQFNQSNFEGNHGEMDGSLLRPADLGRLKHRLQQIIRAQQKKVHYCVAHLFGCCPNGDVCLYSHSLGKSGLDDIDMSLSAKISELFANGGNWEDRLPPRPADGPSWRNPEDEVQRAPRSSKVRRQQVSDRNTPSSLPAPAVASPAPRSPWSLMLRGLTGMCCGLLVVGLSSVVVRRLGPRSSLRWGK</sequence>
<gene>
    <name evidence="5" type="ORF">JKF63_03186</name>
</gene>
<dbReference type="EMBL" id="JAFJZO010000027">
    <property type="protein sequence ID" value="KAG5501374.1"/>
    <property type="molecule type" value="Genomic_DNA"/>
</dbReference>
<keyword evidence="3" id="KW-0472">Membrane</keyword>
<name>A0A836HY74_9TRYP</name>
<comment type="caution">
    <text evidence="5">The sequence shown here is derived from an EMBL/GenBank/DDBJ whole genome shotgun (WGS) entry which is preliminary data.</text>
</comment>
<feature type="domain" description="C3H1-type" evidence="4">
    <location>
        <begin position="228"/>
        <end position="255"/>
    </location>
</feature>
<dbReference type="Gene3D" id="3.80.10.10">
    <property type="entry name" value="Ribonuclease Inhibitor"/>
    <property type="match status" value="1"/>
</dbReference>
<keyword evidence="1" id="KW-0479">Metal-binding</keyword>
<dbReference type="SUPFAM" id="SSF52047">
    <property type="entry name" value="RNI-like"/>
    <property type="match status" value="1"/>
</dbReference>
<dbReference type="GO" id="GO:0008270">
    <property type="term" value="F:zinc ion binding"/>
    <property type="evidence" value="ECO:0007669"/>
    <property type="project" value="UniProtKB-KW"/>
</dbReference>
<evidence type="ECO:0000313" key="5">
    <source>
        <dbReference type="EMBL" id="KAG5501374.1"/>
    </source>
</evidence>
<keyword evidence="6" id="KW-1185">Reference proteome</keyword>
<dbReference type="AlphaFoldDB" id="A0A836HY74"/>
<evidence type="ECO:0000259" key="4">
    <source>
        <dbReference type="PROSITE" id="PS50103"/>
    </source>
</evidence>
<dbReference type="KEGG" id="phet:94289284"/>
<dbReference type="InterPro" id="IPR032675">
    <property type="entry name" value="LRR_dom_sf"/>
</dbReference>
<evidence type="ECO:0000313" key="6">
    <source>
        <dbReference type="Proteomes" id="UP000674318"/>
    </source>
</evidence>
<keyword evidence="3" id="KW-0812">Transmembrane</keyword>
<accession>A0A836HY74</accession>
<dbReference type="FunFam" id="3.80.10.10:FF:002119">
    <property type="entry name" value="Uncharacterized protein"/>
    <property type="match status" value="1"/>
</dbReference>
<evidence type="ECO:0000256" key="3">
    <source>
        <dbReference type="SAM" id="Phobius"/>
    </source>
</evidence>
<protein>
    <recommendedName>
        <fullName evidence="4">C3H1-type domain-containing protein</fullName>
    </recommendedName>
</protein>
<dbReference type="PROSITE" id="PS50103">
    <property type="entry name" value="ZF_C3H1"/>
    <property type="match status" value="1"/>
</dbReference>
<dbReference type="GeneID" id="94289284"/>
<evidence type="ECO:0000256" key="2">
    <source>
        <dbReference type="SAM" id="MobiDB-lite"/>
    </source>
</evidence>
<keyword evidence="1" id="KW-0863">Zinc-finger</keyword>
<evidence type="ECO:0000256" key="1">
    <source>
        <dbReference type="PROSITE-ProRule" id="PRU00723"/>
    </source>
</evidence>
<dbReference type="Proteomes" id="UP000674318">
    <property type="component" value="Unassembled WGS sequence"/>
</dbReference>
<dbReference type="RefSeq" id="XP_067755997.1">
    <property type="nucleotide sequence ID" value="XM_067899207.1"/>
</dbReference>
<dbReference type="OrthoDB" id="270226at2759"/>
<organism evidence="5 6">
    <name type="scientific">Porcisia hertigi</name>
    <dbReference type="NCBI Taxonomy" id="2761500"/>
    <lineage>
        <taxon>Eukaryota</taxon>
        <taxon>Discoba</taxon>
        <taxon>Euglenozoa</taxon>
        <taxon>Kinetoplastea</taxon>
        <taxon>Metakinetoplastina</taxon>
        <taxon>Trypanosomatida</taxon>
        <taxon>Trypanosomatidae</taxon>
        <taxon>Leishmaniinae</taxon>
        <taxon>Porcisia</taxon>
    </lineage>
</organism>
<feature type="region of interest" description="Disordered" evidence="2">
    <location>
        <begin position="281"/>
        <end position="334"/>
    </location>
</feature>